<keyword evidence="1" id="KW-1133">Transmembrane helix</keyword>
<evidence type="ECO:0000313" key="2">
    <source>
        <dbReference type="EMBL" id="MDR7090920.1"/>
    </source>
</evidence>
<keyword evidence="3" id="KW-1185">Reference proteome</keyword>
<keyword evidence="1" id="KW-0472">Membrane</keyword>
<accession>A0ABU1V0J3</accession>
<dbReference type="EMBL" id="JAVDVX010000005">
    <property type="protein sequence ID" value="MDR7090920.1"/>
    <property type="molecule type" value="Genomic_DNA"/>
</dbReference>
<protein>
    <submittedName>
        <fullName evidence="2">Uncharacterized protein</fullName>
    </submittedName>
</protein>
<proteinExistence type="predicted"/>
<name>A0ABU1V0J3_9GAMM</name>
<feature type="transmembrane region" description="Helical" evidence="1">
    <location>
        <begin position="50"/>
        <end position="67"/>
    </location>
</feature>
<comment type="caution">
    <text evidence="2">The sequence shown here is derived from an EMBL/GenBank/DDBJ whole genome shotgun (WGS) entry which is preliminary data.</text>
</comment>
<evidence type="ECO:0000256" key="1">
    <source>
        <dbReference type="SAM" id="Phobius"/>
    </source>
</evidence>
<sequence length="69" mass="7493">MQILLWHKASMSYDENVGLDVFCATNAVADLKTLFLFPTLSTIKLYQSSWILLSGCGGLASAIGIFLPP</sequence>
<evidence type="ECO:0000313" key="3">
    <source>
        <dbReference type="Proteomes" id="UP001253595"/>
    </source>
</evidence>
<organism evidence="2 3">
    <name type="scientific">Cellvibrio fibrivorans</name>
    <dbReference type="NCBI Taxonomy" id="126350"/>
    <lineage>
        <taxon>Bacteria</taxon>
        <taxon>Pseudomonadati</taxon>
        <taxon>Pseudomonadota</taxon>
        <taxon>Gammaproteobacteria</taxon>
        <taxon>Cellvibrionales</taxon>
        <taxon>Cellvibrionaceae</taxon>
        <taxon>Cellvibrio</taxon>
    </lineage>
</organism>
<keyword evidence="1" id="KW-0812">Transmembrane</keyword>
<reference evidence="2 3" key="1">
    <citation type="submission" date="2023-07" db="EMBL/GenBank/DDBJ databases">
        <title>Sorghum-associated microbial communities from plants grown in Nebraska, USA.</title>
        <authorList>
            <person name="Schachtman D."/>
        </authorList>
    </citation>
    <scope>NUCLEOTIDE SEQUENCE [LARGE SCALE GENOMIC DNA]</scope>
    <source>
        <strain evidence="2 3">BE190</strain>
    </source>
</reference>
<dbReference type="Proteomes" id="UP001253595">
    <property type="component" value="Unassembled WGS sequence"/>
</dbReference>
<gene>
    <name evidence="2" type="ORF">J2X05_002946</name>
</gene>